<comment type="caution">
    <text evidence="1">The sequence shown here is derived from an EMBL/GenBank/DDBJ whole genome shotgun (WGS) entry which is preliminary data.</text>
</comment>
<name>A0A0V0XT75_TRIPS</name>
<sequence length="130" mass="14843">MPVQRKKQDQATPPLKSRANLFSTALKHLPEICASTEHYRQKIGSSVAKLAVKSENSRVSDKRSVLSLDCQVDKGENFLHPPSFAFNHGCKASKKWFPRLKKGKFNDTDSRRSRRPVQLNEDWIGGFYLQ</sequence>
<gene>
    <name evidence="1" type="ORF">T4E_6836</name>
</gene>
<evidence type="ECO:0000313" key="1">
    <source>
        <dbReference type="EMBL" id="KRX91166.1"/>
    </source>
</evidence>
<organism evidence="1 2">
    <name type="scientific">Trichinella pseudospiralis</name>
    <name type="common">Parasitic roundworm</name>
    <dbReference type="NCBI Taxonomy" id="6337"/>
    <lineage>
        <taxon>Eukaryota</taxon>
        <taxon>Metazoa</taxon>
        <taxon>Ecdysozoa</taxon>
        <taxon>Nematoda</taxon>
        <taxon>Enoplea</taxon>
        <taxon>Dorylaimia</taxon>
        <taxon>Trichinellida</taxon>
        <taxon>Trichinellidae</taxon>
        <taxon>Trichinella</taxon>
    </lineage>
</organism>
<protein>
    <submittedName>
        <fullName evidence="1">Uncharacterized protein</fullName>
    </submittedName>
</protein>
<reference evidence="1 2" key="1">
    <citation type="submission" date="2015-01" db="EMBL/GenBank/DDBJ databases">
        <title>Evolution of Trichinella species and genotypes.</title>
        <authorList>
            <person name="Korhonen P.K."/>
            <person name="Edoardo P."/>
            <person name="Giuseppe L.R."/>
            <person name="Gasser R.B."/>
        </authorList>
    </citation>
    <scope>NUCLEOTIDE SEQUENCE [LARGE SCALE GENOMIC DNA]</scope>
    <source>
        <strain evidence="1">ISS141</strain>
    </source>
</reference>
<dbReference type="Proteomes" id="UP000054815">
    <property type="component" value="Unassembled WGS sequence"/>
</dbReference>
<accession>A0A0V0XT75</accession>
<dbReference type="EMBL" id="JYDU01000144">
    <property type="protein sequence ID" value="KRX91166.1"/>
    <property type="molecule type" value="Genomic_DNA"/>
</dbReference>
<proteinExistence type="predicted"/>
<evidence type="ECO:0000313" key="2">
    <source>
        <dbReference type="Proteomes" id="UP000054815"/>
    </source>
</evidence>
<dbReference type="AlphaFoldDB" id="A0A0V0XT75"/>